<dbReference type="InterPro" id="IPR036709">
    <property type="entry name" value="Autotransporte_beta_dom_sf"/>
</dbReference>
<dbReference type="SMART" id="SM00869">
    <property type="entry name" value="Autotransporter"/>
    <property type="match status" value="1"/>
</dbReference>
<keyword evidence="1" id="KW-1133">Transmembrane helix</keyword>
<sequence length="1232" mass="122513">MPIENSAVQAGGAAPARRLRRLRATTSLATLSLAVFGVPAVGVLLPTSAMAANECGSVVNGTNGSGDVVSCGNQTAQNSGITYSQNGSQTDAFTLVLNGTQVQQGVKITNSSNAGGTVEFQTNAVPSAPPVSITNGKSFNGDAAVDINTAGTNAAVTILHNSGSITGGGGTLGFHDGIQVRTSGSNAPISVSTGQGTSVSATTGSGIKLRATGGAGITVNADGSVTSTYSALGVPLGYGIDARASGGNGSVIVNVTENGSVSGTLGGIRGDAAGTGNVTITTAEGRTVTATSALLGTAIRGETVNGNVDIETGDGSITSGGLAGISGEATGTGSVFIETGRGSAASSSAIGTAISGQSKTGTVEIDVGREATVSGGLYGVRASASGAGIVDISTGRDSSVSALGTAVHGDSNGGAVDIDIGRGSAVSAGLFGVVGTSTGSGSVDITTHRGSTIEATGPLGVGIAATVTNGTATVETRGDITDGLTGIVASALGSGNVDVTVHRQSDITTDLTGVAASSLGSGTISVSVAGDITTTAALGTGISATSLGGTGNINVDTWRSSEINTAGDGISALITNAGSAGTTAIVARGDIETTGANSAGIRATSNGTGEVRVSTTRSADITGAGNGVVATGLKISLYNDGDISTGQTEYLVRAGAGNAELWNDYNGDINTGGLTSKLVIDNTGGTGSLTIYNSGQIYGTLALNDANNAFHNSSFESWHTSGLNTFGSGDNLLENSGAIVAGEDGDTTFDFGGGVDVFTNTGLFFSQGLTTTPGLETFIATGGGIVMQYPNSLANDVVDMSSADYNNTGTAWLYVDAEVGPAGSVSDTLKIGSISGGGVTYVGVNDLYTGPGIYNPTGIGVVDVLNPGSANAGDFVLAGGPISKGLWNYDMFLDSDGDTACGGNDCFVLASYANASAYNLSEFGGIAQGIWNTTSESWIDRAGDLRTSAQQSTTDPTKKSGLWGRLIGNGADRSTETTITPFADQSVKIGTGYNQTLWGFQAGFDHEFEGTVADGVLVAGVLGGYVTSKANFDNGDSVRFSGPQVGIYASWVKGGLYVDGLVKGDFLNADYNVAGVDAGTDATTIGVRVESGYRFLTSTGMFIEPNASLAYANTKIDDVNLSGTQVNFDNGDGLEGKLGARFGGTVLKDGVKYDPYLSVGIVGDLLSDHSVFLDSGPGLVVDDNAPDVFGEVGAGINIFSSKSGWTGFAKADLRFGDDYVGGTGKIGANWAW</sequence>
<dbReference type="Proteomes" id="UP001144805">
    <property type="component" value="Unassembled WGS sequence"/>
</dbReference>
<dbReference type="AlphaFoldDB" id="A0A9X3E395"/>
<keyword evidence="4" id="KW-1185">Reference proteome</keyword>
<evidence type="ECO:0000259" key="2">
    <source>
        <dbReference type="PROSITE" id="PS51208"/>
    </source>
</evidence>
<feature type="transmembrane region" description="Helical" evidence="1">
    <location>
        <begin position="27"/>
        <end position="45"/>
    </location>
</feature>
<organism evidence="3 4">
    <name type="scientific">Kaistia nematophila</name>
    <dbReference type="NCBI Taxonomy" id="2994654"/>
    <lineage>
        <taxon>Bacteria</taxon>
        <taxon>Pseudomonadati</taxon>
        <taxon>Pseudomonadota</taxon>
        <taxon>Alphaproteobacteria</taxon>
        <taxon>Hyphomicrobiales</taxon>
        <taxon>Kaistiaceae</taxon>
        <taxon>Kaistia</taxon>
    </lineage>
</organism>
<evidence type="ECO:0000313" key="4">
    <source>
        <dbReference type="Proteomes" id="UP001144805"/>
    </source>
</evidence>
<evidence type="ECO:0000313" key="3">
    <source>
        <dbReference type="EMBL" id="MCX5570954.1"/>
    </source>
</evidence>
<dbReference type="InterPro" id="IPR005546">
    <property type="entry name" value="Autotransporte_beta"/>
</dbReference>
<comment type="caution">
    <text evidence="3">The sequence shown here is derived from an EMBL/GenBank/DDBJ whole genome shotgun (WGS) entry which is preliminary data.</text>
</comment>
<proteinExistence type="predicted"/>
<dbReference type="EMBL" id="JAPKNK010000007">
    <property type="protein sequence ID" value="MCX5570954.1"/>
    <property type="molecule type" value="Genomic_DNA"/>
</dbReference>
<dbReference type="PROSITE" id="PS51208">
    <property type="entry name" value="AUTOTRANSPORTER"/>
    <property type="match status" value="1"/>
</dbReference>
<dbReference type="Gene3D" id="2.40.128.130">
    <property type="entry name" value="Autotransporter beta-domain"/>
    <property type="match status" value="1"/>
</dbReference>
<protein>
    <submittedName>
        <fullName evidence="3">Autotransporter domain-containing protein</fullName>
    </submittedName>
</protein>
<gene>
    <name evidence="3" type="ORF">OSH07_17245</name>
</gene>
<keyword evidence="1" id="KW-0472">Membrane</keyword>
<dbReference type="Pfam" id="PF03797">
    <property type="entry name" value="Autotransporter"/>
    <property type="match status" value="1"/>
</dbReference>
<name>A0A9X3E395_9HYPH</name>
<dbReference type="RefSeq" id="WP_266339911.1">
    <property type="nucleotide sequence ID" value="NZ_JAPKNK010000007.1"/>
</dbReference>
<reference evidence="3" key="1">
    <citation type="submission" date="2022-11" db="EMBL/GenBank/DDBJ databases">
        <title>Biodiversity and phylogenetic relationships of bacteria.</title>
        <authorList>
            <person name="Machado R.A.R."/>
            <person name="Bhat A."/>
            <person name="Loulou A."/>
            <person name="Kallel S."/>
        </authorList>
    </citation>
    <scope>NUCLEOTIDE SEQUENCE</scope>
    <source>
        <strain evidence="3">K-TC2</strain>
    </source>
</reference>
<accession>A0A9X3E395</accession>
<feature type="domain" description="Autotransporter" evidence="2">
    <location>
        <begin position="955"/>
        <end position="1232"/>
    </location>
</feature>
<evidence type="ECO:0000256" key="1">
    <source>
        <dbReference type="SAM" id="Phobius"/>
    </source>
</evidence>
<dbReference type="SUPFAM" id="SSF103515">
    <property type="entry name" value="Autotransporter"/>
    <property type="match status" value="1"/>
</dbReference>
<keyword evidence="1" id="KW-0812">Transmembrane</keyword>